<dbReference type="InterPro" id="IPR036388">
    <property type="entry name" value="WH-like_DNA-bd_sf"/>
</dbReference>
<dbReference type="Gene3D" id="1.10.10.10">
    <property type="entry name" value="Winged helix-like DNA-binding domain superfamily/Winged helix DNA-binding domain"/>
    <property type="match status" value="1"/>
</dbReference>
<dbReference type="PROSITE" id="PS50110">
    <property type="entry name" value="RESPONSE_REGULATORY"/>
    <property type="match status" value="1"/>
</dbReference>
<keyword evidence="6 9" id="KW-0238">DNA-binding</keyword>
<keyword evidence="7" id="KW-0804">Transcription</keyword>
<dbReference type="SUPFAM" id="SSF52172">
    <property type="entry name" value="CheY-like"/>
    <property type="match status" value="1"/>
</dbReference>
<proteinExistence type="predicted"/>
<evidence type="ECO:0000259" key="10">
    <source>
        <dbReference type="PROSITE" id="PS50110"/>
    </source>
</evidence>
<sequence>MTRILIIDDEPQIRRFLTISLESQGYQLCEADNGRHGLEQIALEQPDLIILDLGLPDIDGQQVLRELRTFCETPVIVLSVRNSEREKVEALDNGCNDYVEKPFGVKELLARIRAVLRSASGKEQAPLGYDDGHLKVDLPSRTITVKGERIRFSPREYELLLELIQHPGQILTQQYLLRKYWGESHLEDSHYLRIFIRQIRNKLGDDPTKPAYIETDAGVGYRFIGELKSL</sequence>
<name>A0A9X3AQL2_9GAMM</name>
<feature type="domain" description="OmpR/PhoB-type" evidence="11">
    <location>
        <begin position="124"/>
        <end position="225"/>
    </location>
</feature>
<dbReference type="InterPro" id="IPR001867">
    <property type="entry name" value="OmpR/PhoB-type_DNA-bd"/>
</dbReference>
<dbReference type="InterPro" id="IPR001789">
    <property type="entry name" value="Sig_transdc_resp-reg_receiver"/>
</dbReference>
<dbReference type="CDD" id="cd00383">
    <property type="entry name" value="trans_reg_C"/>
    <property type="match status" value="1"/>
</dbReference>
<dbReference type="Proteomes" id="UP001147830">
    <property type="component" value="Unassembled WGS sequence"/>
</dbReference>
<evidence type="ECO:0000256" key="1">
    <source>
        <dbReference type="ARBA" id="ARBA00004496"/>
    </source>
</evidence>
<evidence type="ECO:0000256" key="4">
    <source>
        <dbReference type="ARBA" id="ARBA00023012"/>
    </source>
</evidence>
<gene>
    <name evidence="12" type="ORF">NYR02_04415</name>
</gene>
<evidence type="ECO:0000256" key="5">
    <source>
        <dbReference type="ARBA" id="ARBA00023015"/>
    </source>
</evidence>
<evidence type="ECO:0000256" key="7">
    <source>
        <dbReference type="ARBA" id="ARBA00023163"/>
    </source>
</evidence>
<dbReference type="SMART" id="SM00862">
    <property type="entry name" value="Trans_reg_C"/>
    <property type="match status" value="1"/>
</dbReference>
<evidence type="ECO:0000313" key="13">
    <source>
        <dbReference type="Proteomes" id="UP001147830"/>
    </source>
</evidence>
<reference evidence="12" key="2">
    <citation type="submission" date="2022-08" db="EMBL/GenBank/DDBJ databases">
        <authorList>
            <person name="Dong C."/>
        </authorList>
    </citation>
    <scope>NUCLEOTIDE SEQUENCE</scope>
    <source>
        <strain evidence="12">59MF3M-4</strain>
    </source>
</reference>
<organism evidence="12 13">
    <name type="scientific">Thalassolituus pacificus</name>
    <dbReference type="NCBI Taxonomy" id="2975440"/>
    <lineage>
        <taxon>Bacteria</taxon>
        <taxon>Pseudomonadati</taxon>
        <taxon>Pseudomonadota</taxon>
        <taxon>Gammaproteobacteria</taxon>
        <taxon>Oceanospirillales</taxon>
        <taxon>Oceanospirillaceae</taxon>
        <taxon>Thalassolituus</taxon>
    </lineage>
</organism>
<dbReference type="InterPro" id="IPR011006">
    <property type="entry name" value="CheY-like_superfamily"/>
</dbReference>
<evidence type="ECO:0000256" key="2">
    <source>
        <dbReference type="ARBA" id="ARBA00022490"/>
    </source>
</evidence>
<dbReference type="Pfam" id="PF00486">
    <property type="entry name" value="Trans_reg_C"/>
    <property type="match status" value="1"/>
</dbReference>
<feature type="modified residue" description="4-aspartylphosphate" evidence="8">
    <location>
        <position position="52"/>
    </location>
</feature>
<dbReference type="PROSITE" id="PS51755">
    <property type="entry name" value="OMPR_PHOB"/>
    <property type="match status" value="1"/>
</dbReference>
<feature type="domain" description="Response regulatory" evidence="10">
    <location>
        <begin position="3"/>
        <end position="116"/>
    </location>
</feature>
<evidence type="ECO:0000256" key="8">
    <source>
        <dbReference type="PROSITE-ProRule" id="PRU00169"/>
    </source>
</evidence>
<dbReference type="Gene3D" id="3.40.50.2300">
    <property type="match status" value="1"/>
</dbReference>
<dbReference type="FunFam" id="3.40.50.2300:FF:000021">
    <property type="entry name" value="Two-component system response regulator KdpE"/>
    <property type="match status" value="1"/>
</dbReference>
<evidence type="ECO:0000259" key="11">
    <source>
        <dbReference type="PROSITE" id="PS51755"/>
    </source>
</evidence>
<feature type="DNA-binding region" description="OmpR/PhoB-type" evidence="9">
    <location>
        <begin position="124"/>
        <end position="225"/>
    </location>
</feature>
<keyword evidence="13" id="KW-1185">Reference proteome</keyword>
<dbReference type="PANTHER" id="PTHR48111">
    <property type="entry name" value="REGULATOR OF RPOS"/>
    <property type="match status" value="1"/>
</dbReference>
<evidence type="ECO:0000256" key="9">
    <source>
        <dbReference type="PROSITE-ProRule" id="PRU01091"/>
    </source>
</evidence>
<dbReference type="RefSeq" id="WP_260975184.1">
    <property type="nucleotide sequence ID" value="NZ_JAOANI010000012.1"/>
</dbReference>
<keyword evidence="2" id="KW-0963">Cytoplasm</keyword>
<evidence type="ECO:0000256" key="6">
    <source>
        <dbReference type="ARBA" id="ARBA00023125"/>
    </source>
</evidence>
<evidence type="ECO:0000313" key="12">
    <source>
        <dbReference type="EMBL" id="MCT7358265.1"/>
    </source>
</evidence>
<keyword evidence="3 8" id="KW-0597">Phosphoprotein</keyword>
<dbReference type="GO" id="GO:0005829">
    <property type="term" value="C:cytosol"/>
    <property type="evidence" value="ECO:0007669"/>
    <property type="project" value="TreeGrafter"/>
</dbReference>
<dbReference type="EMBL" id="JAOANI010000012">
    <property type="protein sequence ID" value="MCT7358265.1"/>
    <property type="molecule type" value="Genomic_DNA"/>
</dbReference>
<dbReference type="InterPro" id="IPR039420">
    <property type="entry name" value="WalR-like"/>
</dbReference>
<dbReference type="GO" id="GO:0042802">
    <property type="term" value="F:identical protein binding"/>
    <property type="evidence" value="ECO:0007669"/>
    <property type="project" value="UniProtKB-ARBA"/>
</dbReference>
<comment type="caution">
    <text evidence="12">The sequence shown here is derived from an EMBL/GenBank/DDBJ whole genome shotgun (WGS) entry which is preliminary data.</text>
</comment>
<dbReference type="Gene3D" id="6.10.250.690">
    <property type="match status" value="1"/>
</dbReference>
<accession>A0A9X3AQL2</accession>
<dbReference type="GO" id="GO:0045893">
    <property type="term" value="P:positive regulation of DNA-templated transcription"/>
    <property type="evidence" value="ECO:0007669"/>
    <property type="project" value="UniProtKB-ARBA"/>
</dbReference>
<reference evidence="12" key="1">
    <citation type="journal article" date="2022" name="Front. Microbiol.">
        <title>Genome-based taxonomic rearrangement of Oceanobacter-related bacteria including the description of Thalassolituus hydrocarbonoclasticus sp. nov. and Thalassolituus pacificus sp. nov. and emended description of the genus Thalassolituus.</title>
        <authorList>
            <person name="Dong C."/>
            <person name="Wei L."/>
            <person name="Wang J."/>
            <person name="Lai Q."/>
            <person name="Huang Z."/>
            <person name="Shao Z."/>
        </authorList>
    </citation>
    <scope>NUCLEOTIDE SEQUENCE</scope>
    <source>
        <strain evidence="12">59MF3M-4</strain>
    </source>
</reference>
<dbReference type="SMART" id="SM00448">
    <property type="entry name" value="REC"/>
    <property type="match status" value="1"/>
</dbReference>
<dbReference type="GO" id="GO:0000987">
    <property type="term" value="F:cis-regulatory region sequence-specific DNA binding"/>
    <property type="evidence" value="ECO:0007669"/>
    <property type="project" value="UniProtKB-ARBA"/>
</dbReference>
<protein>
    <submittedName>
        <fullName evidence="12">Response regulator transcription factor</fullName>
    </submittedName>
</protein>
<comment type="subcellular location">
    <subcellularLocation>
        <location evidence="1">Cytoplasm</location>
    </subcellularLocation>
</comment>
<dbReference type="PANTHER" id="PTHR48111:SF50">
    <property type="entry name" value="KDP OPERON TRANSCRIPTIONAL REGULATORY PROTEIN KDPE"/>
    <property type="match status" value="1"/>
</dbReference>
<dbReference type="CDD" id="cd17620">
    <property type="entry name" value="REC_OmpR_KdpE-like"/>
    <property type="match status" value="1"/>
</dbReference>
<keyword evidence="5" id="KW-0805">Transcription regulation</keyword>
<evidence type="ECO:0000256" key="3">
    <source>
        <dbReference type="ARBA" id="ARBA00022553"/>
    </source>
</evidence>
<dbReference type="GO" id="GO:0032993">
    <property type="term" value="C:protein-DNA complex"/>
    <property type="evidence" value="ECO:0007669"/>
    <property type="project" value="TreeGrafter"/>
</dbReference>
<dbReference type="AlphaFoldDB" id="A0A9X3AQL2"/>
<dbReference type="GO" id="GO:0000156">
    <property type="term" value="F:phosphorelay response regulator activity"/>
    <property type="evidence" value="ECO:0007669"/>
    <property type="project" value="TreeGrafter"/>
</dbReference>
<dbReference type="Pfam" id="PF00072">
    <property type="entry name" value="Response_reg"/>
    <property type="match status" value="1"/>
</dbReference>
<keyword evidence="4" id="KW-0902">Two-component regulatory system</keyword>